<name>A0AAV4T9Y6_CAEEX</name>
<feature type="region of interest" description="Disordered" evidence="1">
    <location>
        <begin position="1"/>
        <end position="23"/>
    </location>
</feature>
<dbReference type="AlphaFoldDB" id="A0AAV4T9Y6"/>
<organism evidence="2 3">
    <name type="scientific">Caerostris extrusa</name>
    <name type="common">Bark spider</name>
    <name type="synonym">Caerostris bankana</name>
    <dbReference type="NCBI Taxonomy" id="172846"/>
    <lineage>
        <taxon>Eukaryota</taxon>
        <taxon>Metazoa</taxon>
        <taxon>Ecdysozoa</taxon>
        <taxon>Arthropoda</taxon>
        <taxon>Chelicerata</taxon>
        <taxon>Arachnida</taxon>
        <taxon>Araneae</taxon>
        <taxon>Araneomorphae</taxon>
        <taxon>Entelegynae</taxon>
        <taxon>Araneoidea</taxon>
        <taxon>Araneidae</taxon>
        <taxon>Caerostris</taxon>
    </lineage>
</organism>
<evidence type="ECO:0000313" key="3">
    <source>
        <dbReference type="Proteomes" id="UP001054945"/>
    </source>
</evidence>
<dbReference type="Proteomes" id="UP001054945">
    <property type="component" value="Unassembled WGS sequence"/>
</dbReference>
<feature type="compositionally biased region" description="Polar residues" evidence="1">
    <location>
        <begin position="1"/>
        <end position="13"/>
    </location>
</feature>
<feature type="region of interest" description="Disordered" evidence="1">
    <location>
        <begin position="156"/>
        <end position="202"/>
    </location>
</feature>
<evidence type="ECO:0000256" key="1">
    <source>
        <dbReference type="SAM" id="MobiDB-lite"/>
    </source>
</evidence>
<dbReference type="EMBL" id="BPLR01010655">
    <property type="protein sequence ID" value="GIY40773.1"/>
    <property type="molecule type" value="Genomic_DNA"/>
</dbReference>
<reference evidence="2 3" key="1">
    <citation type="submission" date="2021-06" db="EMBL/GenBank/DDBJ databases">
        <title>Caerostris extrusa draft genome.</title>
        <authorList>
            <person name="Kono N."/>
            <person name="Arakawa K."/>
        </authorList>
    </citation>
    <scope>NUCLEOTIDE SEQUENCE [LARGE SCALE GENOMIC DNA]</scope>
</reference>
<feature type="compositionally biased region" description="Low complexity" evidence="1">
    <location>
        <begin position="157"/>
        <end position="170"/>
    </location>
</feature>
<evidence type="ECO:0000313" key="2">
    <source>
        <dbReference type="EMBL" id="GIY40773.1"/>
    </source>
</evidence>
<comment type="caution">
    <text evidence="2">The sequence shown here is derived from an EMBL/GenBank/DDBJ whole genome shotgun (WGS) entry which is preliminary data.</text>
</comment>
<keyword evidence="3" id="KW-1185">Reference proteome</keyword>
<proteinExistence type="predicted"/>
<sequence length="284" mass="31712">MDVHQENQNNICDKNSEFQAEDTMEPVLNTSCIEENDKQPSEMKQENLIVNKKCDDDDGDDYSLDDIIPSEAAATNIDQTFLLDDPELVIPEHLNAAYKNIMVVCSSTAQSIKKTISEVLNNRESVVITEVDPATELQESLNKKIADFEKTVSSCFESSSENNNMKSENSPQSNDDTTEENKEAETSEDNISADKVEKNTNDAMLNTKSTNITVNDLAMKTDIKAGIEKRESTPEISVENSNVASTSQLQQIYWLSEINKSASCNQIIYKLKTELLFGNNDNDI</sequence>
<gene>
    <name evidence="2" type="primary">Txlna</name>
    <name evidence="2" type="ORF">CEXT_755861</name>
</gene>
<accession>A0AAV4T9Y6</accession>
<protein>
    <submittedName>
        <fullName evidence="2">Alpha-taxilin</fullName>
    </submittedName>
</protein>